<keyword evidence="2" id="KW-1185">Reference proteome</keyword>
<name>A0ABV0L7F5_9GAMM</name>
<gene>
    <name evidence="1" type="ORF">ABKW32_18405</name>
</gene>
<protein>
    <submittedName>
        <fullName evidence="1">SIR2 family protein</fullName>
    </submittedName>
</protein>
<comment type="caution">
    <text evidence="1">The sequence shown here is derived from an EMBL/GenBank/DDBJ whole genome shotgun (WGS) entry which is preliminary data.</text>
</comment>
<proteinExistence type="predicted"/>
<dbReference type="Pfam" id="PF13289">
    <property type="entry name" value="SIR2_2"/>
    <property type="match status" value="1"/>
</dbReference>
<reference evidence="1 2" key="1">
    <citation type="submission" date="2024-05" db="EMBL/GenBank/DDBJ databases">
        <authorList>
            <person name="Busch G.E."/>
            <person name="Sharma I."/>
        </authorList>
    </citation>
    <scope>NUCLEOTIDE SEQUENCE [LARGE SCALE GENOMIC DNA]</scope>
    <source>
        <strain evidence="1 2">23GB23</strain>
    </source>
</reference>
<evidence type="ECO:0000313" key="1">
    <source>
        <dbReference type="EMBL" id="MEP7731423.1"/>
    </source>
</evidence>
<dbReference type="RefSeq" id="WP_348577951.1">
    <property type="nucleotide sequence ID" value="NZ_JBDYKN010000029.1"/>
</dbReference>
<dbReference type="EMBL" id="JBDYKN010000029">
    <property type="protein sequence ID" value="MEP7731423.1"/>
    <property type="molecule type" value="Genomic_DNA"/>
</dbReference>
<organism evidence="1 2">
    <name type="scientific">Marinomonas primoryensis</name>
    <dbReference type="NCBI Taxonomy" id="178399"/>
    <lineage>
        <taxon>Bacteria</taxon>
        <taxon>Pseudomonadati</taxon>
        <taxon>Pseudomonadota</taxon>
        <taxon>Gammaproteobacteria</taxon>
        <taxon>Oceanospirillales</taxon>
        <taxon>Oceanospirillaceae</taxon>
        <taxon>Marinomonas</taxon>
    </lineage>
</organism>
<accession>A0ABV0L7F5</accession>
<evidence type="ECO:0000313" key="2">
    <source>
        <dbReference type="Proteomes" id="UP001471651"/>
    </source>
</evidence>
<dbReference type="Proteomes" id="UP001471651">
    <property type="component" value="Unassembled WGS sequence"/>
</dbReference>
<sequence length="321" mass="37366">MARSTIITGNGIGMALDHNAFSLSKALEEVWNNAEYLTRKHKDLIISTIDGTSTTQPPESESQLGKLQMAIVATDFLSKFESEEAKWITKNANQIPSIYKKFIHEVAINFHNTGLRLPHYFVKPLVTYIQETKSHIFTLNYDNLLYDSLIESKVLDGYNGILIDGFWRSTGFKKSNLDRFNRSKKGWYIHLHGSPLFINNNKIMGGERDFLEAEHKCHIVLTHVDYKPSIINSSKILKEYWSRLDRAIKESDKIYLFGYSGEDIHLNERIKLQSKGKKLIVIEWKNSYTRKERKQIWKEKTGFDELELVLLDNILDFKDWE</sequence>